<evidence type="ECO:0000313" key="2">
    <source>
        <dbReference type="Proteomes" id="UP000027265"/>
    </source>
</evidence>
<dbReference type="InParanoid" id="A0A067P460"/>
<dbReference type="HOGENOM" id="CLU_2564637_0_0_1"/>
<dbReference type="AlphaFoldDB" id="A0A067P460"/>
<organism evidence="1 2">
    <name type="scientific">Jaapia argillacea MUCL 33604</name>
    <dbReference type="NCBI Taxonomy" id="933084"/>
    <lineage>
        <taxon>Eukaryota</taxon>
        <taxon>Fungi</taxon>
        <taxon>Dikarya</taxon>
        <taxon>Basidiomycota</taxon>
        <taxon>Agaricomycotina</taxon>
        <taxon>Agaricomycetes</taxon>
        <taxon>Agaricomycetidae</taxon>
        <taxon>Jaapiales</taxon>
        <taxon>Jaapiaceae</taxon>
        <taxon>Jaapia</taxon>
    </lineage>
</organism>
<protein>
    <submittedName>
        <fullName evidence="1">Uncharacterized protein</fullName>
    </submittedName>
</protein>
<proteinExistence type="predicted"/>
<name>A0A067P460_9AGAM</name>
<gene>
    <name evidence="1" type="ORF">JAAARDRAFT_74545</name>
</gene>
<keyword evidence="2" id="KW-1185">Reference proteome</keyword>
<feature type="non-terminal residue" evidence="1">
    <location>
        <position position="82"/>
    </location>
</feature>
<evidence type="ECO:0000313" key="1">
    <source>
        <dbReference type="EMBL" id="KDQ49698.1"/>
    </source>
</evidence>
<accession>A0A067P460</accession>
<sequence length="82" mass="9973">MMDWMYSRSGRHSFRVFRVRRRVCCLITARKVVVWEQMPRMINLSNWETLKAEANVRPLSQDVDHIRRAWHYSLIHDTSPDE</sequence>
<dbReference type="Proteomes" id="UP000027265">
    <property type="component" value="Unassembled WGS sequence"/>
</dbReference>
<dbReference type="EMBL" id="KL197776">
    <property type="protein sequence ID" value="KDQ49698.1"/>
    <property type="molecule type" value="Genomic_DNA"/>
</dbReference>
<reference evidence="2" key="1">
    <citation type="journal article" date="2014" name="Proc. Natl. Acad. Sci. U.S.A.">
        <title>Extensive sampling of basidiomycete genomes demonstrates inadequacy of the white-rot/brown-rot paradigm for wood decay fungi.</title>
        <authorList>
            <person name="Riley R."/>
            <person name="Salamov A.A."/>
            <person name="Brown D.W."/>
            <person name="Nagy L.G."/>
            <person name="Floudas D."/>
            <person name="Held B.W."/>
            <person name="Levasseur A."/>
            <person name="Lombard V."/>
            <person name="Morin E."/>
            <person name="Otillar R."/>
            <person name="Lindquist E.A."/>
            <person name="Sun H."/>
            <person name="LaButti K.M."/>
            <person name="Schmutz J."/>
            <person name="Jabbour D."/>
            <person name="Luo H."/>
            <person name="Baker S.E."/>
            <person name="Pisabarro A.G."/>
            <person name="Walton J.D."/>
            <person name="Blanchette R.A."/>
            <person name="Henrissat B."/>
            <person name="Martin F."/>
            <person name="Cullen D."/>
            <person name="Hibbett D.S."/>
            <person name="Grigoriev I.V."/>
        </authorList>
    </citation>
    <scope>NUCLEOTIDE SEQUENCE [LARGE SCALE GENOMIC DNA]</scope>
    <source>
        <strain evidence="2">MUCL 33604</strain>
    </source>
</reference>